<dbReference type="InParanoid" id="A0LW79"/>
<evidence type="ECO:0000313" key="3">
    <source>
        <dbReference type="Proteomes" id="UP000008221"/>
    </source>
</evidence>
<dbReference type="OrthoDB" id="9763050at2"/>
<dbReference type="KEGG" id="ace:Acel_1917"/>
<dbReference type="PANTHER" id="PTHR10587:SF137">
    <property type="entry name" value="4-DEOXY-4-FORMAMIDO-L-ARABINOSE-PHOSPHOUNDECAPRENOL DEFORMYLASE ARND-RELATED"/>
    <property type="match status" value="1"/>
</dbReference>
<sequence>MTNGLARAWRLRTMLPPEWRSRARHVVDACGRPIGSLHAASVTGLVGLTVDDGPDPHWTLPLLDVLAAHGCRATFFVLAYRALRYPDILRATVAAGHEIALHGWDHTRLTALPPSEVLARSRHAKAVVEDLSGAPVRWFRPPFGAQSLRSYLAVRRLGMEVVVWSATPRDWEDGEPDEVAGRVLADVRDGDILLTHDGVEVPAGDSAPTFDRAAMFGALLDGLASRGLRATALENLVRSGPARYTAWFRP</sequence>
<dbReference type="Gene3D" id="3.20.20.370">
    <property type="entry name" value="Glycoside hydrolase/deacetylase"/>
    <property type="match status" value="1"/>
</dbReference>
<dbReference type="STRING" id="351607.Acel_1917"/>
<dbReference type="eggNOG" id="COG0726">
    <property type="taxonomic scope" value="Bacteria"/>
</dbReference>
<organism evidence="2 3">
    <name type="scientific">Acidothermus cellulolyticus (strain ATCC 43068 / DSM 8971 / 11B)</name>
    <dbReference type="NCBI Taxonomy" id="351607"/>
    <lineage>
        <taxon>Bacteria</taxon>
        <taxon>Bacillati</taxon>
        <taxon>Actinomycetota</taxon>
        <taxon>Actinomycetes</taxon>
        <taxon>Acidothermales</taxon>
        <taxon>Acidothermaceae</taxon>
        <taxon>Acidothermus</taxon>
    </lineage>
</organism>
<evidence type="ECO:0000313" key="2">
    <source>
        <dbReference type="EMBL" id="ABK53689.1"/>
    </source>
</evidence>
<accession>A0LW79</accession>
<evidence type="ECO:0000259" key="1">
    <source>
        <dbReference type="PROSITE" id="PS51677"/>
    </source>
</evidence>
<dbReference type="InterPro" id="IPR002509">
    <property type="entry name" value="NODB_dom"/>
</dbReference>
<dbReference type="AlphaFoldDB" id="A0LW79"/>
<dbReference type="PROSITE" id="PS51677">
    <property type="entry name" value="NODB"/>
    <property type="match status" value="1"/>
</dbReference>
<dbReference type="GO" id="GO:0005975">
    <property type="term" value="P:carbohydrate metabolic process"/>
    <property type="evidence" value="ECO:0007669"/>
    <property type="project" value="InterPro"/>
</dbReference>
<dbReference type="GO" id="GO:0016810">
    <property type="term" value="F:hydrolase activity, acting on carbon-nitrogen (but not peptide) bonds"/>
    <property type="evidence" value="ECO:0007669"/>
    <property type="project" value="InterPro"/>
</dbReference>
<dbReference type="SUPFAM" id="SSF88713">
    <property type="entry name" value="Glycoside hydrolase/deacetylase"/>
    <property type="match status" value="1"/>
</dbReference>
<protein>
    <submittedName>
        <fullName evidence="2">Polysaccharide deacetylase</fullName>
    </submittedName>
</protein>
<name>A0LW79_ACIC1</name>
<feature type="domain" description="NodB homology" evidence="1">
    <location>
        <begin position="44"/>
        <end position="231"/>
    </location>
</feature>
<dbReference type="InterPro" id="IPR011330">
    <property type="entry name" value="Glyco_hydro/deAcase_b/a-brl"/>
</dbReference>
<gene>
    <name evidence="2" type="ordered locus">Acel_1917</name>
</gene>
<dbReference type="Proteomes" id="UP000008221">
    <property type="component" value="Chromosome"/>
</dbReference>
<dbReference type="CDD" id="cd10959">
    <property type="entry name" value="CE4_NodB_like_3"/>
    <property type="match status" value="1"/>
</dbReference>
<dbReference type="HOGENOM" id="CLU_021264_0_0_11"/>
<keyword evidence="3" id="KW-1185">Reference proteome</keyword>
<reference evidence="2 3" key="1">
    <citation type="journal article" date="2009" name="Genome Res.">
        <title>Complete genome of the cellulolytic thermophile Acidothermus cellulolyticus 11B provides insights into its ecophysiological and evolutionary adaptations.</title>
        <authorList>
            <person name="Barabote R.D."/>
            <person name="Xie G."/>
            <person name="Leu D.H."/>
            <person name="Normand P."/>
            <person name="Necsulea A."/>
            <person name="Daubin V."/>
            <person name="Medigue C."/>
            <person name="Adney W.S."/>
            <person name="Xu X.C."/>
            <person name="Lapidus A."/>
            <person name="Parales R.E."/>
            <person name="Detter C."/>
            <person name="Pujic P."/>
            <person name="Bruce D."/>
            <person name="Lavire C."/>
            <person name="Challacombe J.F."/>
            <person name="Brettin T.S."/>
            <person name="Berry A.M."/>
        </authorList>
    </citation>
    <scope>NUCLEOTIDE SEQUENCE [LARGE SCALE GENOMIC DNA]</scope>
    <source>
        <strain evidence="3">ATCC 43068 / DSM 8971 / 11B</strain>
    </source>
</reference>
<proteinExistence type="predicted"/>
<dbReference type="Pfam" id="PF01522">
    <property type="entry name" value="Polysacc_deac_1"/>
    <property type="match status" value="1"/>
</dbReference>
<dbReference type="PANTHER" id="PTHR10587">
    <property type="entry name" value="GLYCOSYL TRANSFERASE-RELATED"/>
    <property type="match status" value="1"/>
</dbReference>
<dbReference type="RefSeq" id="WP_011720752.1">
    <property type="nucleotide sequence ID" value="NC_008578.1"/>
</dbReference>
<dbReference type="EMBL" id="CP000481">
    <property type="protein sequence ID" value="ABK53689.1"/>
    <property type="molecule type" value="Genomic_DNA"/>
</dbReference>
<dbReference type="InterPro" id="IPR050248">
    <property type="entry name" value="Polysacc_deacetylase_ArnD"/>
</dbReference>